<evidence type="ECO:0000313" key="2">
    <source>
        <dbReference type="EMBL" id="KAK1445113.1"/>
    </source>
</evidence>
<comment type="caution">
    <text evidence="2">The sequence shown here is derived from an EMBL/GenBank/DDBJ whole genome shotgun (WGS) entry which is preliminary data.</text>
</comment>
<dbReference type="AlphaFoldDB" id="A0AAD8PH06"/>
<dbReference type="EMBL" id="JAVEPI010000001">
    <property type="protein sequence ID" value="KAK1445113.1"/>
    <property type="molecule type" value="Genomic_DNA"/>
</dbReference>
<feature type="signal peptide" evidence="1">
    <location>
        <begin position="1"/>
        <end position="23"/>
    </location>
</feature>
<evidence type="ECO:0000256" key="1">
    <source>
        <dbReference type="SAM" id="SignalP"/>
    </source>
</evidence>
<evidence type="ECO:0008006" key="4">
    <source>
        <dbReference type="Google" id="ProtNLM"/>
    </source>
</evidence>
<accession>A0AAD8PH06</accession>
<keyword evidence="1" id="KW-0732">Signal</keyword>
<sequence length="139" mass="15261">MHFDCNVTTIFAGALLFVGIAEAVTTQGGMMPFGPSMRNAVMSGIQDSADFAIKIHVGDSVYASYIIQPPVEKLEDTLKSLDGIMMVEDAERRASDEDFVDAEQRLLSIHKGKIREIVAAAMEPIHAMLYINFDTPESH</sequence>
<reference evidence="2" key="1">
    <citation type="submission" date="2023-08" db="EMBL/GenBank/DDBJ databases">
        <title>Draft sequence of the Babesia gibsoni genome.</title>
        <authorList>
            <person name="Yamagishi J.Y."/>
            <person name="Xuan X.X."/>
        </authorList>
    </citation>
    <scope>NUCLEOTIDE SEQUENCE</scope>
    <source>
        <strain evidence="2">Azabu</strain>
    </source>
</reference>
<evidence type="ECO:0000313" key="3">
    <source>
        <dbReference type="Proteomes" id="UP001230268"/>
    </source>
</evidence>
<keyword evidence="3" id="KW-1185">Reference proteome</keyword>
<protein>
    <recommendedName>
        <fullName evidence="4">Flagellar protein FliL</fullName>
    </recommendedName>
</protein>
<proteinExistence type="predicted"/>
<feature type="chain" id="PRO_5042236402" description="Flagellar protein FliL" evidence="1">
    <location>
        <begin position="24"/>
        <end position="139"/>
    </location>
</feature>
<name>A0AAD8PH06_BABGI</name>
<gene>
    <name evidence="2" type="ORF">BgAZ_110190</name>
</gene>
<dbReference type="Proteomes" id="UP001230268">
    <property type="component" value="Unassembled WGS sequence"/>
</dbReference>
<organism evidence="2 3">
    <name type="scientific">Babesia gibsoni</name>
    <dbReference type="NCBI Taxonomy" id="33632"/>
    <lineage>
        <taxon>Eukaryota</taxon>
        <taxon>Sar</taxon>
        <taxon>Alveolata</taxon>
        <taxon>Apicomplexa</taxon>
        <taxon>Aconoidasida</taxon>
        <taxon>Piroplasmida</taxon>
        <taxon>Babesiidae</taxon>
        <taxon>Babesia</taxon>
    </lineage>
</organism>